<dbReference type="EMBL" id="JPKY01000101">
    <property type="protein sequence ID" value="KFH42199.1"/>
    <property type="molecule type" value="Genomic_DNA"/>
</dbReference>
<dbReference type="AlphaFoldDB" id="A0A086SYL7"/>
<dbReference type="InterPro" id="IPR041018">
    <property type="entry name" value="ADPRTs_Tse2"/>
</dbReference>
<accession>A0A086SYL7</accession>
<evidence type="ECO:0000313" key="2">
    <source>
        <dbReference type="EMBL" id="KFH42199.1"/>
    </source>
</evidence>
<protein>
    <recommendedName>
        <fullName evidence="1">Tse2 ADP-ribosyltransferase toxin domain-containing protein</fullName>
    </recommendedName>
</protein>
<gene>
    <name evidence="2" type="ORF">ACRE_070550</name>
</gene>
<dbReference type="Pfam" id="PF18648">
    <property type="entry name" value="ADPRTs_Tse2"/>
    <property type="match status" value="1"/>
</dbReference>
<keyword evidence="3" id="KW-1185">Reference proteome</keyword>
<dbReference type="Proteomes" id="UP000029964">
    <property type="component" value="Unassembled WGS sequence"/>
</dbReference>
<evidence type="ECO:0000259" key="1">
    <source>
        <dbReference type="Pfam" id="PF18648"/>
    </source>
</evidence>
<dbReference type="HOGENOM" id="CLU_1730881_0_0_1"/>
<organism evidence="2 3">
    <name type="scientific">Hapsidospora chrysogenum (strain ATCC 11550 / CBS 779.69 / DSM 880 / IAM 14645 / JCM 23072 / IMI 49137)</name>
    <name type="common">Acremonium chrysogenum</name>
    <dbReference type="NCBI Taxonomy" id="857340"/>
    <lineage>
        <taxon>Eukaryota</taxon>
        <taxon>Fungi</taxon>
        <taxon>Dikarya</taxon>
        <taxon>Ascomycota</taxon>
        <taxon>Pezizomycotina</taxon>
        <taxon>Sordariomycetes</taxon>
        <taxon>Hypocreomycetidae</taxon>
        <taxon>Hypocreales</taxon>
        <taxon>Bionectriaceae</taxon>
        <taxon>Hapsidospora</taxon>
    </lineage>
</organism>
<evidence type="ECO:0000313" key="3">
    <source>
        <dbReference type="Proteomes" id="UP000029964"/>
    </source>
</evidence>
<feature type="domain" description="Tse2 ADP-ribosyltransferase toxin" evidence="1">
    <location>
        <begin position="69"/>
        <end position="120"/>
    </location>
</feature>
<reference evidence="3" key="1">
    <citation type="journal article" date="2014" name="Genome Announc.">
        <title>Genome sequence and annotation of Acremonium chrysogenum, producer of the beta-lactam antibiotic cephalosporin C.</title>
        <authorList>
            <person name="Terfehr D."/>
            <person name="Dahlmann T.A."/>
            <person name="Specht T."/>
            <person name="Zadra I."/>
            <person name="Kuernsteiner H."/>
            <person name="Kueck U."/>
        </authorList>
    </citation>
    <scope>NUCLEOTIDE SEQUENCE [LARGE SCALE GENOMIC DNA]</scope>
    <source>
        <strain evidence="3">ATCC 11550 / CBS 779.69 / DSM 880 / IAM 14645 / JCM 23072 / IMI 49137</strain>
    </source>
</reference>
<proteinExistence type="predicted"/>
<name>A0A086SYL7_HAPC1</name>
<comment type="caution">
    <text evidence="2">The sequence shown here is derived from an EMBL/GenBank/DDBJ whole genome shotgun (WGS) entry which is preliminary data.</text>
</comment>
<sequence>MSARAGISTYRRFPKELFRVNIGWRVHLLPRLTSTPDGFFDIATEHEPGTSVRDGKVLPRVFDPDYERTYIPDNLILVREAPDLEDWSLQPAVEMTFREFNESITNFFLDKGSLMRCEQWLNAYPRSDGPRKAHYPLPRNWRVAKSDPGSM</sequence>
<dbReference type="OrthoDB" id="10266325at2759"/>